<dbReference type="PROSITE" id="PS50977">
    <property type="entry name" value="HTH_TETR_2"/>
    <property type="match status" value="1"/>
</dbReference>
<dbReference type="EMBL" id="CAFBMK010000278">
    <property type="protein sequence ID" value="CAB4944623.1"/>
    <property type="molecule type" value="Genomic_DNA"/>
</dbReference>
<dbReference type="SUPFAM" id="SSF48498">
    <property type="entry name" value="Tetracyclin repressor-like, C-terminal domain"/>
    <property type="match status" value="1"/>
</dbReference>
<dbReference type="PANTHER" id="PTHR30055:SF181">
    <property type="entry name" value="BLR6905 PROTEIN"/>
    <property type="match status" value="1"/>
</dbReference>
<keyword evidence="1" id="KW-0805">Transcription regulation</keyword>
<proteinExistence type="predicted"/>
<sequence>MSLRSEGSEHVQPVSTSPEAPADHRPRGAPVTRERLLQATHELLLERAGAAPSLSQVCERAKVQTGMVRYCFGNKANMLEALVERIRLGVEADLERLAASDLDPEQQLRRHVEAVVRNFVRFPYGTRLSEQLRSGLDHREEITHVFGDVLIPFYERLLAAGRISCGWRDMDPRLLFTSIAGMADYVSGARRLFPELDEQRLVERFTGHTVELLLDGIGGGGPPGQAPPAPRRAGTLA</sequence>
<reference evidence="6" key="1">
    <citation type="submission" date="2020-05" db="EMBL/GenBank/DDBJ databases">
        <authorList>
            <person name="Chiriac C."/>
            <person name="Salcher M."/>
            <person name="Ghai R."/>
            <person name="Kavagutti S V."/>
        </authorList>
    </citation>
    <scope>NUCLEOTIDE SEQUENCE</scope>
</reference>
<feature type="domain" description="HTH tetR-type" evidence="5">
    <location>
        <begin position="30"/>
        <end position="90"/>
    </location>
</feature>
<keyword evidence="2" id="KW-0238">DNA-binding</keyword>
<name>A0A6J7JNN3_9ZZZZ</name>
<evidence type="ECO:0000259" key="5">
    <source>
        <dbReference type="PROSITE" id="PS50977"/>
    </source>
</evidence>
<organism evidence="6">
    <name type="scientific">freshwater metagenome</name>
    <dbReference type="NCBI Taxonomy" id="449393"/>
    <lineage>
        <taxon>unclassified sequences</taxon>
        <taxon>metagenomes</taxon>
        <taxon>ecological metagenomes</taxon>
    </lineage>
</organism>
<evidence type="ECO:0000313" key="6">
    <source>
        <dbReference type="EMBL" id="CAB4944623.1"/>
    </source>
</evidence>
<dbReference type="InterPro" id="IPR011075">
    <property type="entry name" value="TetR_C"/>
</dbReference>
<evidence type="ECO:0000256" key="4">
    <source>
        <dbReference type="SAM" id="MobiDB-lite"/>
    </source>
</evidence>
<protein>
    <submittedName>
        <fullName evidence="6">Unannotated protein</fullName>
    </submittedName>
</protein>
<feature type="region of interest" description="Disordered" evidence="4">
    <location>
        <begin position="216"/>
        <end position="237"/>
    </location>
</feature>
<dbReference type="Gene3D" id="1.10.357.10">
    <property type="entry name" value="Tetracycline Repressor, domain 2"/>
    <property type="match status" value="1"/>
</dbReference>
<dbReference type="GO" id="GO:0003700">
    <property type="term" value="F:DNA-binding transcription factor activity"/>
    <property type="evidence" value="ECO:0007669"/>
    <property type="project" value="TreeGrafter"/>
</dbReference>
<dbReference type="InterPro" id="IPR050109">
    <property type="entry name" value="HTH-type_TetR-like_transc_reg"/>
</dbReference>
<feature type="region of interest" description="Disordered" evidence="4">
    <location>
        <begin position="1"/>
        <end position="29"/>
    </location>
</feature>
<dbReference type="InterPro" id="IPR009057">
    <property type="entry name" value="Homeodomain-like_sf"/>
</dbReference>
<dbReference type="PANTHER" id="PTHR30055">
    <property type="entry name" value="HTH-TYPE TRANSCRIPTIONAL REGULATOR RUTR"/>
    <property type="match status" value="1"/>
</dbReference>
<dbReference type="Pfam" id="PF14514">
    <property type="entry name" value="TetR_C_9"/>
    <property type="match status" value="1"/>
</dbReference>
<dbReference type="InterPro" id="IPR001647">
    <property type="entry name" value="HTH_TetR"/>
</dbReference>
<gene>
    <name evidence="6" type="ORF">UFOPK3564_03152</name>
</gene>
<dbReference type="SUPFAM" id="SSF46689">
    <property type="entry name" value="Homeodomain-like"/>
    <property type="match status" value="1"/>
</dbReference>
<dbReference type="AlphaFoldDB" id="A0A6J7JNN3"/>
<evidence type="ECO:0000256" key="1">
    <source>
        <dbReference type="ARBA" id="ARBA00023015"/>
    </source>
</evidence>
<accession>A0A6J7JNN3</accession>
<dbReference type="GO" id="GO:0000976">
    <property type="term" value="F:transcription cis-regulatory region binding"/>
    <property type="evidence" value="ECO:0007669"/>
    <property type="project" value="TreeGrafter"/>
</dbReference>
<keyword evidence="3" id="KW-0804">Transcription</keyword>
<dbReference type="InterPro" id="IPR036271">
    <property type="entry name" value="Tet_transcr_reg_TetR-rel_C_sf"/>
</dbReference>
<evidence type="ECO:0000256" key="3">
    <source>
        <dbReference type="ARBA" id="ARBA00023163"/>
    </source>
</evidence>
<evidence type="ECO:0000256" key="2">
    <source>
        <dbReference type="ARBA" id="ARBA00023125"/>
    </source>
</evidence>